<protein>
    <submittedName>
        <fullName evidence="1">p-aminobenzoate N-oxygenase AurF family protein</fullName>
    </submittedName>
</protein>
<dbReference type="Proteomes" id="UP000019854">
    <property type="component" value="Unassembled WGS sequence"/>
</dbReference>
<comment type="caution">
    <text evidence="1">The sequence shown here is derived from an EMBL/GenBank/DDBJ whole genome shotgun (WGS) entry which is preliminary data.</text>
</comment>
<dbReference type="Pfam" id="PF11583">
    <property type="entry name" value="AurF"/>
    <property type="match status" value="1"/>
</dbReference>
<dbReference type="InterPro" id="IPR025859">
    <property type="entry name" value="AurF/CmlI"/>
</dbReference>
<dbReference type="Gene3D" id="1.10.620.20">
    <property type="entry name" value="Ribonucleotide Reductase, subunit A"/>
    <property type="match status" value="1"/>
</dbReference>
<dbReference type="GO" id="GO:0016491">
    <property type="term" value="F:oxidoreductase activity"/>
    <property type="evidence" value="ECO:0007669"/>
    <property type="project" value="InterPro"/>
</dbReference>
<dbReference type="SUPFAM" id="SSF47240">
    <property type="entry name" value="Ferritin-like"/>
    <property type="match status" value="1"/>
</dbReference>
<evidence type="ECO:0000313" key="1">
    <source>
        <dbReference type="EMBL" id="ETZ87151.1"/>
    </source>
</evidence>
<reference evidence="1 2" key="1">
    <citation type="submission" date="2014-01" db="EMBL/GenBank/DDBJ databases">
        <authorList>
            <person name="Zelazny A."/>
            <person name="Olivier K."/>
            <person name="Sampaio E.P."/>
            <person name="Holland S.M."/>
            <person name="Tallon L.J."/>
            <person name="Sadzewicz L.K."/>
            <person name="Sengamalay N."/>
            <person name="Fraser C.M."/>
            <person name="Hine E."/>
            <person name="Shefchek K.A."/>
            <person name="Das S.P."/>
            <person name="Shallom S.J."/>
            <person name="Agrawal S."/>
            <person name="Tettelin H."/>
        </authorList>
    </citation>
    <scope>NUCLEOTIDE SEQUENCE [LARGE SCALE GENOMIC DNA]</scope>
    <source>
        <strain evidence="1 2">MAB_030201_1075</strain>
    </source>
</reference>
<dbReference type="AlphaFoldDB" id="A0A829PMH4"/>
<gene>
    <name evidence="1" type="ORF">L829_0693</name>
</gene>
<sequence length="357" mass="39835">MFAAGWEWVMGVEVTSQRGQVRTRSDADPQRALERRLKASAEKYYDPEIDIDWEAPIDPARPWLSPHRVGLEGTELWESLTREQRLEFGRQQLGSILILGIWFETALAVFLYHDLMVSPVTGGRSRYLLTEIGEETRHSTMFARLVEKMGEDATAVEFRVPRFARGAVPFFSALVPVGPAMYTAVLMAEEILDRLQREGMNDPALQPHARAAMRIHVIEEARHVSFAKDEIVRGYRDAGPAGRFLTRVAAGGAAVLFPALGLANPRMYRAIGVNPAAGMLTGFLARRYGENARFLFGPMARFFYDAGIIKGIPATILWRLSRALPEDVKAQLGRDGGLRGRRAHLSLVRPASNVHQA</sequence>
<dbReference type="InterPro" id="IPR009078">
    <property type="entry name" value="Ferritin-like_SF"/>
</dbReference>
<dbReference type="InterPro" id="IPR012348">
    <property type="entry name" value="RNR-like"/>
</dbReference>
<evidence type="ECO:0000313" key="2">
    <source>
        <dbReference type="Proteomes" id="UP000019854"/>
    </source>
</evidence>
<dbReference type="EMBL" id="JAOX01000001">
    <property type="protein sequence ID" value="ETZ87151.1"/>
    <property type="molecule type" value="Genomic_DNA"/>
</dbReference>
<proteinExistence type="predicted"/>
<organism evidence="1 2">
    <name type="scientific">Mycobacteroides abscessus MAB_030201_1075</name>
    <dbReference type="NCBI Taxonomy" id="1335410"/>
    <lineage>
        <taxon>Bacteria</taxon>
        <taxon>Bacillati</taxon>
        <taxon>Actinomycetota</taxon>
        <taxon>Actinomycetes</taxon>
        <taxon>Mycobacteriales</taxon>
        <taxon>Mycobacteriaceae</taxon>
        <taxon>Mycobacteroides</taxon>
        <taxon>Mycobacteroides abscessus</taxon>
    </lineage>
</organism>
<accession>A0A829PMH4</accession>
<name>A0A829PMH4_9MYCO</name>